<accession>X0Z4A0</accession>
<name>X0Z4A0_9ZZZZ</name>
<gene>
    <name evidence="1" type="ORF">S01H1_79686</name>
</gene>
<comment type="caution">
    <text evidence="1">The sequence shown here is derived from an EMBL/GenBank/DDBJ whole genome shotgun (WGS) entry which is preliminary data.</text>
</comment>
<sequence>MPFVARQLSAMSMTGSVNKSLRVVKFLDGVIRPLDGALRITVGIWVERPSNLANLINIINFKIYERWK</sequence>
<evidence type="ECO:0000313" key="1">
    <source>
        <dbReference type="EMBL" id="GAG53247.1"/>
    </source>
</evidence>
<reference evidence="1" key="1">
    <citation type="journal article" date="2014" name="Front. Microbiol.">
        <title>High frequency of phylogenetically diverse reductive dehalogenase-homologous genes in deep subseafloor sedimentary metagenomes.</title>
        <authorList>
            <person name="Kawai M."/>
            <person name="Futagami T."/>
            <person name="Toyoda A."/>
            <person name="Takaki Y."/>
            <person name="Nishi S."/>
            <person name="Hori S."/>
            <person name="Arai W."/>
            <person name="Tsubouchi T."/>
            <person name="Morono Y."/>
            <person name="Uchiyama I."/>
            <person name="Ito T."/>
            <person name="Fujiyama A."/>
            <person name="Inagaki F."/>
            <person name="Takami H."/>
        </authorList>
    </citation>
    <scope>NUCLEOTIDE SEQUENCE</scope>
    <source>
        <strain evidence="1">Expedition CK06-06</strain>
    </source>
</reference>
<organism evidence="1">
    <name type="scientific">marine sediment metagenome</name>
    <dbReference type="NCBI Taxonomy" id="412755"/>
    <lineage>
        <taxon>unclassified sequences</taxon>
        <taxon>metagenomes</taxon>
        <taxon>ecological metagenomes</taxon>
    </lineage>
</organism>
<dbReference type="EMBL" id="BARS01053744">
    <property type="protein sequence ID" value="GAG53247.1"/>
    <property type="molecule type" value="Genomic_DNA"/>
</dbReference>
<protein>
    <submittedName>
        <fullName evidence="1">Uncharacterized protein</fullName>
    </submittedName>
</protein>
<dbReference type="AlphaFoldDB" id="X0Z4A0"/>
<proteinExistence type="predicted"/>